<keyword evidence="4" id="KW-1185">Reference proteome</keyword>
<proteinExistence type="predicted"/>
<dbReference type="InterPro" id="IPR013320">
    <property type="entry name" value="ConA-like_dom_sf"/>
</dbReference>
<feature type="domain" description="B30.2/SPRY" evidence="2">
    <location>
        <begin position="832"/>
        <end position="1021"/>
    </location>
</feature>
<dbReference type="InterPro" id="IPR050672">
    <property type="entry name" value="FBXO45-Fsn/SPSB_families"/>
</dbReference>
<comment type="caution">
    <text evidence="3">The sequence shown here is derived from an EMBL/GenBank/DDBJ whole genome shotgun (WGS) entry which is preliminary data.</text>
</comment>
<dbReference type="SMART" id="SM00449">
    <property type="entry name" value="SPRY"/>
    <property type="match status" value="1"/>
</dbReference>
<name>A0A1X0P4H2_9TRYP</name>
<dbReference type="VEuPathDB" id="TriTrypDB:TM35_000054400"/>
<organism evidence="3 4">
    <name type="scientific">Trypanosoma theileri</name>
    <dbReference type="NCBI Taxonomy" id="67003"/>
    <lineage>
        <taxon>Eukaryota</taxon>
        <taxon>Discoba</taxon>
        <taxon>Euglenozoa</taxon>
        <taxon>Kinetoplastea</taxon>
        <taxon>Metakinetoplastina</taxon>
        <taxon>Trypanosomatida</taxon>
        <taxon>Trypanosomatidae</taxon>
        <taxon>Trypanosoma</taxon>
    </lineage>
</organism>
<feature type="compositionally biased region" description="Low complexity" evidence="1">
    <location>
        <begin position="121"/>
        <end position="135"/>
    </location>
</feature>
<dbReference type="InterPro" id="IPR043136">
    <property type="entry name" value="B30.2/SPRY_sf"/>
</dbReference>
<protein>
    <recommendedName>
        <fullName evidence="2">B30.2/SPRY domain-containing protein</fullName>
    </recommendedName>
</protein>
<feature type="region of interest" description="Disordered" evidence="1">
    <location>
        <begin position="199"/>
        <end position="228"/>
    </location>
</feature>
<accession>A0A1X0P4H2</accession>
<feature type="compositionally biased region" description="Polar residues" evidence="1">
    <location>
        <begin position="219"/>
        <end position="228"/>
    </location>
</feature>
<dbReference type="PANTHER" id="PTHR12245:SF5">
    <property type="entry name" value="SPRY DOMAIN-CONTAINING SOCS BOX PROTEIN 3"/>
    <property type="match status" value="1"/>
</dbReference>
<dbReference type="RefSeq" id="XP_028885910.1">
    <property type="nucleotide sequence ID" value="XM_029023095.1"/>
</dbReference>
<dbReference type="Pfam" id="PF00622">
    <property type="entry name" value="SPRY"/>
    <property type="match status" value="1"/>
</dbReference>
<gene>
    <name evidence="3" type="ORF">TM35_000054400</name>
</gene>
<dbReference type="CDD" id="cd11709">
    <property type="entry name" value="SPRY"/>
    <property type="match status" value="1"/>
</dbReference>
<evidence type="ECO:0000259" key="2">
    <source>
        <dbReference type="PROSITE" id="PS50188"/>
    </source>
</evidence>
<feature type="compositionally biased region" description="Low complexity" evidence="1">
    <location>
        <begin position="206"/>
        <end position="218"/>
    </location>
</feature>
<feature type="region of interest" description="Disordered" evidence="1">
    <location>
        <begin position="1"/>
        <end position="31"/>
    </location>
</feature>
<dbReference type="EMBL" id="NBCO01000005">
    <property type="protein sequence ID" value="ORC91844.1"/>
    <property type="molecule type" value="Genomic_DNA"/>
</dbReference>
<evidence type="ECO:0000313" key="4">
    <source>
        <dbReference type="Proteomes" id="UP000192257"/>
    </source>
</evidence>
<dbReference type="AlphaFoldDB" id="A0A1X0P4H2"/>
<feature type="compositionally biased region" description="Polar residues" evidence="1">
    <location>
        <begin position="10"/>
        <end position="22"/>
    </location>
</feature>
<feature type="compositionally biased region" description="Basic and acidic residues" evidence="1">
    <location>
        <begin position="136"/>
        <end position="147"/>
    </location>
</feature>
<dbReference type="InterPro" id="IPR001870">
    <property type="entry name" value="B30.2/SPRY"/>
</dbReference>
<sequence length="1040" mass="117384">MKNPFDGLNDPTTASSIPTIDSNRARENSVGRRKENTVIFPRIIKGRGGCRYERIDDKEDGENIIYVPHGAVHVRLELGWKAKYDSNKGKLFFIRLNDTTNKIWRLPAVPDEVLLQYGIISNDSGRSKNGNSNNSVEREREEQEEVRNSSNNRIEEEGDENVDIDTSYEGILHEKDEQPSYEYNSDPRSCSINTADKLAVDDNERSSSVATQSPSSSSKKYNTTVPDTTQWEKSKSIVSIGTDPVPTEPRSLFALMNTEACSAVPRISRSIDPQNFPIRQNSLNTEKFTHNHVDLNSFFLKNMMVETNPELILVQHLQEENNFRCALEEEEFNARSELLDVVQKMLDELLFREEITEEDVEQTNVPNKVEDLPFVSNSMTDDNEMFLRNSRLIEIGDDNDDNAVTPLEKLLRDYTSSAFHEDDISIPVTGTFDNIYHPPSAKKDEIISPLQLDKKPVVHEQIHKPQQTHLESTKTELPPARLLEAQRHQVEMERRLTQRDRDNLERALDKRYQQIDIPPDTHVQLRYEPSSHFTRERQTILDALGIIPNCNSSQGEIASPKKPQQYQQEHPNAKLQSADVSPISPKTFIRSPTPAKQSEMNQIKREYILTEAYETKYEVGLAAMQSLLELYQKFMITKPEPKLCKKEEISLIKNKELAVDEVMESSLEKYANRLNRIKQLYTCTKGKTRESQYHGNGYTCRSVRTPALPSPLNYRNTIEDTLPYSINASTTEEKTRLCIDVSDGKINSIKKSLHADNNNNTAQKFSKSFSAWQKRGIKTPKFITGEMKNKYGISDNAISPHYFPHRLITTPPVVIPINVPRLNDTVTVSRPVLRWDAKRSGNILISHKGTTCMADASRALKLIASETDKTGVTIPSVLIPMYALGTIGISEGEFIFEVRIDIPTSSTSGTGSGIFAVGVTTKYYRGPSKSNPAYLFRSDGTIVATSEDEKGVPYGCPYHSGSHITVYLDLVQQQLSFFLNGRPLGVAFKFRGVEDPEPLFPVVVLSGEGDTVSFVPPSAPQLPRHLKPSLGVESHVMDAQ</sequence>
<dbReference type="Gene3D" id="2.60.120.920">
    <property type="match status" value="1"/>
</dbReference>
<evidence type="ECO:0000313" key="3">
    <source>
        <dbReference type="EMBL" id="ORC91844.1"/>
    </source>
</evidence>
<reference evidence="3 4" key="1">
    <citation type="submission" date="2017-03" db="EMBL/GenBank/DDBJ databases">
        <title>An alternative strategy for trypanosome survival in the mammalian bloodstream revealed through genome and transcriptome analysis of the ubiquitous bovine parasite Trypanosoma (Megatrypanum) theileri.</title>
        <authorList>
            <person name="Kelly S."/>
            <person name="Ivens A."/>
            <person name="Mott A."/>
            <person name="O'Neill E."/>
            <person name="Emms D."/>
            <person name="Macleod O."/>
            <person name="Voorheis P."/>
            <person name="Matthews J."/>
            <person name="Matthews K."/>
            <person name="Carrington M."/>
        </authorList>
    </citation>
    <scope>NUCLEOTIDE SEQUENCE [LARGE SCALE GENOMIC DNA]</scope>
    <source>
        <strain evidence="3">Edinburgh</strain>
    </source>
</reference>
<evidence type="ECO:0000256" key="1">
    <source>
        <dbReference type="SAM" id="MobiDB-lite"/>
    </source>
</evidence>
<dbReference type="InterPro" id="IPR003877">
    <property type="entry name" value="SPRY_dom"/>
</dbReference>
<dbReference type="SUPFAM" id="SSF49899">
    <property type="entry name" value="Concanavalin A-like lectins/glucanases"/>
    <property type="match status" value="1"/>
</dbReference>
<dbReference type="PROSITE" id="PS50188">
    <property type="entry name" value="B302_SPRY"/>
    <property type="match status" value="1"/>
</dbReference>
<dbReference type="Proteomes" id="UP000192257">
    <property type="component" value="Unassembled WGS sequence"/>
</dbReference>
<dbReference type="GeneID" id="39982875"/>
<dbReference type="OrthoDB" id="258495at2759"/>
<dbReference type="PANTHER" id="PTHR12245">
    <property type="entry name" value="SPRY DOMAIN CONTAINING SOCS BOX PROTEIN"/>
    <property type="match status" value="1"/>
</dbReference>
<feature type="region of interest" description="Disordered" evidence="1">
    <location>
        <begin position="121"/>
        <end position="164"/>
    </location>
</feature>